<keyword evidence="7" id="KW-0808">Transferase</keyword>
<dbReference type="Pfam" id="PF04275">
    <property type="entry name" value="P-mevalo_kinase"/>
    <property type="match status" value="1"/>
</dbReference>
<dbReference type="PIRSF" id="PIRSF036639">
    <property type="entry name" value="PMK_anim"/>
    <property type="match status" value="1"/>
</dbReference>
<keyword evidence="14" id="KW-0443">Lipid metabolism</keyword>
<organism evidence="19">
    <name type="scientific">Lepeophtheirus salmonis</name>
    <name type="common">Salmon louse</name>
    <name type="synonym">Caligus salmonis</name>
    <dbReference type="NCBI Taxonomy" id="72036"/>
    <lineage>
        <taxon>Eukaryota</taxon>
        <taxon>Metazoa</taxon>
        <taxon>Ecdysozoa</taxon>
        <taxon>Arthropoda</taxon>
        <taxon>Crustacea</taxon>
        <taxon>Multicrustacea</taxon>
        <taxon>Hexanauplia</taxon>
        <taxon>Copepoda</taxon>
        <taxon>Siphonostomatoida</taxon>
        <taxon>Caligidae</taxon>
        <taxon>Lepeophtheirus</taxon>
    </lineage>
</organism>
<gene>
    <name evidence="19" type="primary">PMVK</name>
</gene>
<evidence type="ECO:0000256" key="5">
    <source>
        <dbReference type="ARBA" id="ARBA00022516"/>
    </source>
</evidence>
<dbReference type="InterPro" id="IPR005919">
    <property type="entry name" value="Pmev_kin_anim"/>
</dbReference>
<dbReference type="GeneID" id="121123926"/>
<evidence type="ECO:0000256" key="16">
    <source>
        <dbReference type="ARBA" id="ARBA00023221"/>
    </source>
</evidence>
<evidence type="ECO:0000256" key="3">
    <source>
        <dbReference type="ARBA" id="ARBA00012958"/>
    </source>
</evidence>
<dbReference type="SUPFAM" id="SSF52540">
    <property type="entry name" value="P-loop containing nucleoside triphosphate hydrolases"/>
    <property type="match status" value="1"/>
</dbReference>
<dbReference type="GO" id="GO:0004631">
    <property type="term" value="F:phosphomevalonate kinase activity"/>
    <property type="evidence" value="ECO:0007669"/>
    <property type="project" value="UniProtKB-EC"/>
</dbReference>
<keyword evidence="13" id="KW-0756">Sterol biosynthesis</keyword>
<evidence type="ECO:0000313" key="19">
    <source>
        <dbReference type="EMBL" id="ADD24165.1"/>
    </source>
</evidence>
<feature type="binding site" evidence="18">
    <location>
        <position position="169"/>
    </location>
    <ligand>
        <name>substrate</name>
    </ligand>
</feature>
<dbReference type="PANTHER" id="PTHR13101">
    <property type="entry name" value="PHOSPHOMEVALONATE KINASE"/>
    <property type="match status" value="1"/>
</dbReference>
<evidence type="ECO:0000256" key="6">
    <source>
        <dbReference type="ARBA" id="ARBA00022548"/>
    </source>
</evidence>
<keyword evidence="10" id="KW-0152">Cholesterol biosynthesis</keyword>
<dbReference type="GO" id="GO:0005829">
    <property type="term" value="C:cytosol"/>
    <property type="evidence" value="ECO:0007669"/>
    <property type="project" value="UniProtKB-SubCell"/>
</dbReference>
<evidence type="ECO:0000256" key="14">
    <source>
        <dbReference type="ARBA" id="ARBA00023098"/>
    </source>
</evidence>
<evidence type="ECO:0000256" key="13">
    <source>
        <dbReference type="ARBA" id="ARBA00023011"/>
    </source>
</evidence>
<dbReference type="GO" id="GO:0019287">
    <property type="term" value="P:isopentenyl diphosphate biosynthetic process, mevalonate pathway"/>
    <property type="evidence" value="ECO:0007669"/>
    <property type="project" value="UniProtKB-UniPathway"/>
</dbReference>
<name>D3PFW9_LEPSM</name>
<protein>
    <recommendedName>
        <fullName evidence="17">Phosphomevalonate kinase</fullName>
        <ecNumber evidence="3">2.7.4.2</ecNumber>
    </recommendedName>
</protein>
<proteinExistence type="evidence at transcript level"/>
<keyword evidence="6" id="KW-0153">Cholesterol metabolism</keyword>
<dbReference type="AlphaFoldDB" id="D3PFW9"/>
<dbReference type="OrthoDB" id="2401875at2759"/>
<dbReference type="Gene3D" id="3.40.50.300">
    <property type="entry name" value="P-loop containing nucleotide triphosphate hydrolases"/>
    <property type="match status" value="1"/>
</dbReference>
<evidence type="ECO:0000256" key="12">
    <source>
        <dbReference type="ARBA" id="ARBA00022955"/>
    </source>
</evidence>
<keyword evidence="12" id="KW-0752">Steroid biosynthesis</keyword>
<evidence type="ECO:0000256" key="15">
    <source>
        <dbReference type="ARBA" id="ARBA00023166"/>
    </source>
</evidence>
<evidence type="ECO:0000256" key="7">
    <source>
        <dbReference type="ARBA" id="ARBA00022679"/>
    </source>
</evidence>
<dbReference type="EMBL" id="BT120525">
    <property type="protein sequence ID" value="ADD24165.1"/>
    <property type="molecule type" value="mRNA"/>
</dbReference>
<keyword evidence="9 19" id="KW-0418">Kinase</keyword>
<evidence type="ECO:0000256" key="11">
    <source>
        <dbReference type="ARBA" id="ARBA00022840"/>
    </source>
</evidence>
<sequence length="183" mass="21504">MPKIIYLFMGKRKSGKDYIADLLESALKEKGENVRVVRLSSPIKKIYAERHDLDYEKLLSASDYKEKYRADMIEWSEELRNLDYGFFCRHAIPNEEEDNDKLIWIVSDCRRQTDIDFFEYNFPDIVRVRIKASEKTRQSRGFVFQKGIDDAESECGLDDFDGVDVEINNDNTPDISQLVNRVK</sequence>
<evidence type="ECO:0000256" key="8">
    <source>
        <dbReference type="ARBA" id="ARBA00022741"/>
    </source>
</evidence>
<evidence type="ECO:0000256" key="17">
    <source>
        <dbReference type="ARBA" id="ARBA00034549"/>
    </source>
</evidence>
<dbReference type="RefSeq" id="XP_040574921.1">
    <property type="nucleotide sequence ID" value="XM_040718987.2"/>
</dbReference>
<evidence type="ECO:0000256" key="2">
    <source>
        <dbReference type="ARBA" id="ARBA00005017"/>
    </source>
</evidence>
<dbReference type="GO" id="GO:0005524">
    <property type="term" value="F:ATP binding"/>
    <property type="evidence" value="ECO:0007669"/>
    <property type="project" value="UniProtKB-KW"/>
</dbReference>
<evidence type="ECO:0000256" key="9">
    <source>
        <dbReference type="ARBA" id="ARBA00022777"/>
    </source>
</evidence>
<dbReference type="PANTHER" id="PTHR13101:SF1">
    <property type="entry name" value="PHOSPHOMEVALONATE KINASE"/>
    <property type="match status" value="1"/>
</dbReference>
<dbReference type="InterPro" id="IPR027417">
    <property type="entry name" value="P-loop_NTPase"/>
</dbReference>
<reference evidence="19" key="1">
    <citation type="submission" date="2010-03" db="EMBL/GenBank/DDBJ databases">
        <title>Lepeophtheirus salmonis ESTs and full-length cDNAs.</title>
        <authorList>
            <person name="Yasuike M."/>
            <person name="von Schalburg K."/>
            <person name="Cooper G."/>
            <person name="Leong J."/>
            <person name="Jones S.R.M."/>
            <person name="Koop B.F."/>
        </authorList>
    </citation>
    <scope>NUCLEOTIDE SEQUENCE</scope>
    <source>
        <tissue evidence="19">Whole</tissue>
    </source>
</reference>
<keyword evidence="11 18" id="KW-0067">ATP-binding</keyword>
<keyword evidence="4" id="KW-0963">Cytoplasm</keyword>
<evidence type="ECO:0000256" key="10">
    <source>
        <dbReference type="ARBA" id="ARBA00022778"/>
    </source>
</evidence>
<comment type="subcellular location">
    <subcellularLocation>
        <location evidence="1">Cytoplasm</location>
        <location evidence="1">Cytosol</location>
    </subcellularLocation>
</comment>
<keyword evidence="8 18" id="KW-0547">Nucleotide-binding</keyword>
<keyword evidence="15" id="KW-1207">Sterol metabolism</keyword>
<dbReference type="UniPathway" id="UPA00057">
    <property type="reaction ID" value="UER00099"/>
</dbReference>
<feature type="binding site" evidence="18">
    <location>
        <begin position="11"/>
        <end position="17"/>
    </location>
    <ligand>
        <name>ATP</name>
        <dbReference type="ChEBI" id="CHEBI:30616"/>
    </ligand>
</feature>
<dbReference type="EC" id="2.7.4.2" evidence="3"/>
<dbReference type="GO" id="GO:0006695">
    <property type="term" value="P:cholesterol biosynthetic process"/>
    <property type="evidence" value="ECO:0007669"/>
    <property type="project" value="UniProtKB-KW"/>
</dbReference>
<accession>D3PFW9</accession>
<evidence type="ECO:0000256" key="1">
    <source>
        <dbReference type="ARBA" id="ARBA00004514"/>
    </source>
</evidence>
<evidence type="ECO:0000256" key="4">
    <source>
        <dbReference type="ARBA" id="ARBA00022490"/>
    </source>
</evidence>
<evidence type="ECO:0000256" key="18">
    <source>
        <dbReference type="PIRSR" id="PIRSR036639-1"/>
    </source>
</evidence>
<keyword evidence="5" id="KW-0444">Lipid biosynthesis</keyword>
<feature type="binding site" evidence="18">
    <location>
        <position position="140"/>
    </location>
    <ligand>
        <name>ATP</name>
        <dbReference type="ChEBI" id="CHEBI:30616"/>
    </ligand>
</feature>
<keyword evidence="16" id="KW-0753">Steroid metabolism</keyword>
<comment type="pathway">
    <text evidence="2">Isoprenoid biosynthesis; isopentenyl diphosphate biosynthesis via mevalonate pathway; isopentenyl diphosphate from (R)-mevalonate: step 2/3.</text>
</comment>